<dbReference type="InterPro" id="IPR013974">
    <property type="entry name" value="SAF"/>
</dbReference>
<sequence>MKKNITIGAKTVGKGFPVFIIAEAGVNHNGDISLAKKLVDVAKEAGADAVKFQTFDPDTLVTKDAAKADYQNKNEGMANGTESQHSMLKRLMLKREEYRELKAYAEQKGIIFLSTPFSLADAEFLRDLGVSALKIGSSDTDNIPFLRTIASWKLPLILSTGMSDLSLVKESVGVIRAAGNEELIVLHCTTNYPTPPEEVNMRALQTLEKELDVLVGFSDHTEGVMCAVAAVALGAVVVEKHLTLDKGMEGPDHKASLNPEEFGELVRSIRNIELALGTGEKDSFSSEKRIAQIARKSLVTSRPVKKGELFTAENLTTKRPGTGIPPREFDRVLGTKAVRDIPEDTILTIYDYIA</sequence>
<dbReference type="GO" id="GO:0016051">
    <property type="term" value="P:carbohydrate biosynthetic process"/>
    <property type="evidence" value="ECO:0007669"/>
    <property type="project" value="InterPro"/>
</dbReference>
<organism evidence="2 3">
    <name type="scientific">Candidatus Taylorbacteria bacterium CG11_big_fil_rev_8_21_14_0_20_46_11</name>
    <dbReference type="NCBI Taxonomy" id="1975025"/>
    <lineage>
        <taxon>Bacteria</taxon>
        <taxon>Candidatus Tayloriibacteriota</taxon>
    </lineage>
</organism>
<protein>
    <submittedName>
        <fullName evidence="2">N-acetylneuraminate synthase</fullName>
    </submittedName>
</protein>
<dbReference type="InterPro" id="IPR051690">
    <property type="entry name" value="PseI-like"/>
</dbReference>
<dbReference type="SUPFAM" id="SSF51269">
    <property type="entry name" value="AFP III-like domain"/>
    <property type="match status" value="1"/>
</dbReference>
<dbReference type="Gene3D" id="3.20.20.70">
    <property type="entry name" value="Aldolase class I"/>
    <property type="match status" value="1"/>
</dbReference>
<dbReference type="Gene3D" id="3.90.1210.10">
    <property type="entry name" value="Antifreeze-like/N-acetylneuraminic acid synthase C-terminal domain"/>
    <property type="match status" value="1"/>
</dbReference>
<dbReference type="SUPFAM" id="SSF51569">
    <property type="entry name" value="Aldolase"/>
    <property type="match status" value="1"/>
</dbReference>
<reference evidence="2 3" key="1">
    <citation type="submission" date="2017-09" db="EMBL/GenBank/DDBJ databases">
        <title>Depth-based differentiation of microbial function through sediment-hosted aquifers and enrichment of novel symbionts in the deep terrestrial subsurface.</title>
        <authorList>
            <person name="Probst A.J."/>
            <person name="Ladd B."/>
            <person name="Jarett J.K."/>
            <person name="Geller-Mcgrath D.E."/>
            <person name="Sieber C.M."/>
            <person name="Emerson J.B."/>
            <person name="Anantharaman K."/>
            <person name="Thomas B.C."/>
            <person name="Malmstrom R."/>
            <person name="Stieglmeier M."/>
            <person name="Klingl A."/>
            <person name="Woyke T."/>
            <person name="Ryan C.M."/>
            <person name="Banfield J.F."/>
        </authorList>
    </citation>
    <scope>NUCLEOTIDE SEQUENCE [LARGE SCALE GENOMIC DNA]</scope>
    <source>
        <strain evidence="2">CG11_big_fil_rev_8_21_14_0_20_46_11</strain>
    </source>
</reference>
<dbReference type="GO" id="GO:0047444">
    <property type="term" value="F:N-acylneuraminate-9-phosphate synthase activity"/>
    <property type="evidence" value="ECO:0007669"/>
    <property type="project" value="TreeGrafter"/>
</dbReference>
<dbReference type="InterPro" id="IPR013132">
    <property type="entry name" value="PseI/NeuA/B-like_N"/>
</dbReference>
<proteinExistence type="predicted"/>
<dbReference type="InterPro" id="IPR057736">
    <property type="entry name" value="SAF_PseI/NeuA/NeuB"/>
</dbReference>
<feature type="domain" description="AFP-like" evidence="1">
    <location>
        <begin position="297"/>
        <end position="354"/>
    </location>
</feature>
<evidence type="ECO:0000259" key="1">
    <source>
        <dbReference type="PROSITE" id="PS50844"/>
    </source>
</evidence>
<dbReference type="PROSITE" id="PS50844">
    <property type="entry name" value="AFP_LIKE"/>
    <property type="match status" value="1"/>
</dbReference>
<comment type="caution">
    <text evidence="2">The sequence shown here is derived from an EMBL/GenBank/DDBJ whole genome shotgun (WGS) entry which is preliminary data.</text>
</comment>
<dbReference type="InterPro" id="IPR006190">
    <property type="entry name" value="SAF_AFP_Neu5Ac"/>
</dbReference>
<dbReference type="PANTHER" id="PTHR42966:SF1">
    <property type="entry name" value="SIALIC ACID SYNTHASE"/>
    <property type="match status" value="1"/>
</dbReference>
<dbReference type="NCBIfam" id="TIGR03569">
    <property type="entry name" value="NeuB_NnaB"/>
    <property type="match status" value="1"/>
</dbReference>
<dbReference type="CDD" id="cd11615">
    <property type="entry name" value="SAF_NeuB_like"/>
    <property type="match status" value="1"/>
</dbReference>
<dbReference type="EMBL" id="PCVG01000014">
    <property type="protein sequence ID" value="PIQ69027.1"/>
    <property type="molecule type" value="Genomic_DNA"/>
</dbReference>
<dbReference type="AlphaFoldDB" id="A0A2H0KCS4"/>
<evidence type="ECO:0000313" key="3">
    <source>
        <dbReference type="Proteomes" id="UP000229342"/>
    </source>
</evidence>
<dbReference type="Pfam" id="PF08666">
    <property type="entry name" value="SAF"/>
    <property type="match status" value="1"/>
</dbReference>
<dbReference type="InterPro" id="IPR036732">
    <property type="entry name" value="AFP_Neu5c_C_sf"/>
</dbReference>
<dbReference type="InterPro" id="IPR013785">
    <property type="entry name" value="Aldolase_TIM"/>
</dbReference>
<dbReference type="Pfam" id="PF03102">
    <property type="entry name" value="NeuB"/>
    <property type="match status" value="1"/>
</dbReference>
<dbReference type="PANTHER" id="PTHR42966">
    <property type="entry name" value="N-ACETYLNEURAMINATE SYNTHASE"/>
    <property type="match status" value="1"/>
</dbReference>
<accession>A0A2H0KCS4</accession>
<name>A0A2H0KCS4_9BACT</name>
<evidence type="ECO:0000313" key="2">
    <source>
        <dbReference type="EMBL" id="PIQ69027.1"/>
    </source>
</evidence>
<dbReference type="Proteomes" id="UP000229342">
    <property type="component" value="Unassembled WGS sequence"/>
</dbReference>
<gene>
    <name evidence="2" type="primary">neuB</name>
    <name evidence="2" type="ORF">COV91_00875</name>
</gene>
<dbReference type="SMART" id="SM00858">
    <property type="entry name" value="SAF"/>
    <property type="match status" value="1"/>
</dbReference>
<dbReference type="InterPro" id="IPR020007">
    <property type="entry name" value="NeuB/NeuA"/>
</dbReference>